<dbReference type="InterPro" id="IPR036397">
    <property type="entry name" value="RNaseH_sf"/>
</dbReference>
<dbReference type="GO" id="GO:0003676">
    <property type="term" value="F:nucleic acid binding"/>
    <property type="evidence" value="ECO:0007669"/>
    <property type="project" value="InterPro"/>
</dbReference>
<name>A0A7J8LVF9_9ROSI</name>
<evidence type="ECO:0000313" key="2">
    <source>
        <dbReference type="EMBL" id="MBA0556416.1"/>
    </source>
</evidence>
<reference evidence="2 3" key="1">
    <citation type="journal article" date="2019" name="Genome Biol. Evol.">
        <title>Insights into the evolution of the New World diploid cottons (Gossypium, subgenus Houzingenia) based on genome sequencing.</title>
        <authorList>
            <person name="Grover C.E."/>
            <person name="Arick M.A. 2nd"/>
            <person name="Thrash A."/>
            <person name="Conover J.L."/>
            <person name="Sanders W.S."/>
            <person name="Peterson D.G."/>
            <person name="Frelichowski J.E."/>
            <person name="Scheffler J.A."/>
            <person name="Scheffler B.E."/>
            <person name="Wendel J.F."/>
        </authorList>
    </citation>
    <scope>NUCLEOTIDE SEQUENCE [LARGE SCALE GENOMIC DNA]</scope>
    <source>
        <strain evidence="2">157</strain>
        <tissue evidence="2">Leaf</tissue>
    </source>
</reference>
<protein>
    <recommendedName>
        <fullName evidence="1">RNase H type-1 domain-containing protein</fullName>
    </recommendedName>
</protein>
<dbReference type="CDD" id="cd06222">
    <property type="entry name" value="RNase_H_like"/>
    <property type="match status" value="1"/>
</dbReference>
<proteinExistence type="predicted"/>
<dbReference type="EMBL" id="JABEZX010000005">
    <property type="protein sequence ID" value="MBA0556416.1"/>
    <property type="molecule type" value="Genomic_DNA"/>
</dbReference>
<evidence type="ECO:0000259" key="1">
    <source>
        <dbReference type="Pfam" id="PF13456"/>
    </source>
</evidence>
<evidence type="ECO:0000313" key="3">
    <source>
        <dbReference type="Proteomes" id="UP000593572"/>
    </source>
</evidence>
<organism evidence="2 3">
    <name type="scientific">Gossypium lobatum</name>
    <dbReference type="NCBI Taxonomy" id="34289"/>
    <lineage>
        <taxon>Eukaryota</taxon>
        <taxon>Viridiplantae</taxon>
        <taxon>Streptophyta</taxon>
        <taxon>Embryophyta</taxon>
        <taxon>Tracheophyta</taxon>
        <taxon>Spermatophyta</taxon>
        <taxon>Magnoliopsida</taxon>
        <taxon>eudicotyledons</taxon>
        <taxon>Gunneridae</taxon>
        <taxon>Pentapetalae</taxon>
        <taxon>rosids</taxon>
        <taxon>malvids</taxon>
        <taxon>Malvales</taxon>
        <taxon>Malvaceae</taxon>
        <taxon>Malvoideae</taxon>
        <taxon>Gossypium</taxon>
    </lineage>
</organism>
<dbReference type="PANTHER" id="PTHR47074:SF48">
    <property type="entry name" value="POLYNUCLEOTIDYL TRANSFERASE, RIBONUCLEASE H-LIKE SUPERFAMILY PROTEIN"/>
    <property type="match status" value="1"/>
</dbReference>
<keyword evidence="3" id="KW-1185">Reference proteome</keyword>
<comment type="caution">
    <text evidence="2">The sequence shown here is derived from an EMBL/GenBank/DDBJ whole genome shotgun (WGS) entry which is preliminary data.</text>
</comment>
<feature type="domain" description="RNase H type-1" evidence="1">
    <location>
        <begin position="76"/>
        <end position="195"/>
    </location>
</feature>
<accession>A0A7J8LVF9</accession>
<dbReference type="AlphaFoldDB" id="A0A7J8LVF9"/>
<sequence>MHVSSQSPYGAIIPGRALIFLKFIVDDPVNNIPRVIPRSPQQLLIHNINGVQDEEGNGVLELSASGKIDGRFFKINVDVAVKKRGTRLGIIIRDSDGFVLRGRGMFKGRVVNSEWAELDALIEDISFARSLNLNKVNFEMDCTSVVNRVRKARANITFFGHRIKQVQNMSVSFSAFDIRWINRCCKKVVDFLCNWSLKNCCNLDFDMDYSGDIHNFIILDAS</sequence>
<dbReference type="InterPro" id="IPR002156">
    <property type="entry name" value="RNaseH_domain"/>
</dbReference>
<dbReference type="InterPro" id="IPR044730">
    <property type="entry name" value="RNase_H-like_dom_plant"/>
</dbReference>
<gene>
    <name evidence="2" type="ORF">Golob_026521</name>
</gene>
<dbReference type="Pfam" id="PF13456">
    <property type="entry name" value="RVT_3"/>
    <property type="match status" value="1"/>
</dbReference>
<dbReference type="Gene3D" id="3.30.420.10">
    <property type="entry name" value="Ribonuclease H-like superfamily/Ribonuclease H"/>
    <property type="match status" value="1"/>
</dbReference>
<dbReference type="Proteomes" id="UP000593572">
    <property type="component" value="Unassembled WGS sequence"/>
</dbReference>
<dbReference type="GO" id="GO:0004523">
    <property type="term" value="F:RNA-DNA hybrid ribonuclease activity"/>
    <property type="evidence" value="ECO:0007669"/>
    <property type="project" value="InterPro"/>
</dbReference>
<dbReference type="PANTHER" id="PTHR47074">
    <property type="entry name" value="BNAC02G40300D PROTEIN"/>
    <property type="match status" value="1"/>
</dbReference>
<dbReference type="InterPro" id="IPR052929">
    <property type="entry name" value="RNase_H-like_EbsB-rel"/>
</dbReference>